<name>A0A151Z4V6_TIELA</name>
<dbReference type="SUPFAM" id="SSF52047">
    <property type="entry name" value="RNI-like"/>
    <property type="match status" value="1"/>
</dbReference>
<sequence>MFGFKFILQDESLQILIEEYRNQMLDNHKISNLEKINYNTFQNSITKDIKLLETLNTSTEVNINLIKPYPSWVAIGDVNPTRVYTYELPPLKTLLQNQPINRNIIQLSLTNSKKYLDFRTMDIEYLKSLLSLLVGLVKFDLDTKFIETPTNSIDCVIEVFSCNSYPNLKELSLLSMRSTVVSISVNKFVNLLNNNKNLEILVIRGMQLIESGIGVLVENQTLKQLDLDIRGRSVNILSYWSDAVESQLCSLSLSAHELVVPVSCIEFIFKNLRKLVIEFIPRETVYLSAIGDIIGQNKLPSLTKFSLIPFGEMWMLERMLPKYLTKGLSASFKSNKSLTKLSIVCTSAELTDLLIFNHPTITNITVLKLETNPTSQLIESIQHNKTVSRLVITSKLSFISFGYILDILNINRTLTTFSLISTNNDPSNENLIQLEEILKTNHVISTIIFELPVHKLSNLLDNYQCNH</sequence>
<reference evidence="1 2" key="1">
    <citation type="submission" date="2015-12" db="EMBL/GenBank/DDBJ databases">
        <title>Dictyostelia acquired genes for synthesis and detection of signals that induce cell-type specialization by lateral gene transfer from prokaryotes.</title>
        <authorList>
            <person name="Gloeckner G."/>
            <person name="Schaap P."/>
        </authorList>
    </citation>
    <scope>NUCLEOTIDE SEQUENCE [LARGE SCALE GENOMIC DNA]</scope>
    <source>
        <strain evidence="1 2">TK</strain>
    </source>
</reference>
<evidence type="ECO:0000313" key="1">
    <source>
        <dbReference type="EMBL" id="KYQ89003.1"/>
    </source>
</evidence>
<comment type="caution">
    <text evidence="1">The sequence shown here is derived from an EMBL/GenBank/DDBJ whole genome shotgun (WGS) entry which is preliminary data.</text>
</comment>
<keyword evidence="2" id="KW-1185">Reference proteome</keyword>
<dbReference type="EMBL" id="LODT01000042">
    <property type="protein sequence ID" value="KYQ89003.1"/>
    <property type="molecule type" value="Genomic_DNA"/>
</dbReference>
<evidence type="ECO:0000313" key="2">
    <source>
        <dbReference type="Proteomes" id="UP000076078"/>
    </source>
</evidence>
<proteinExistence type="predicted"/>
<dbReference type="AlphaFoldDB" id="A0A151Z4V6"/>
<protein>
    <submittedName>
        <fullName evidence="1">Uncharacterized protein</fullName>
    </submittedName>
</protein>
<gene>
    <name evidence="1" type="ORF">DLAC_10219</name>
</gene>
<dbReference type="Proteomes" id="UP000076078">
    <property type="component" value="Unassembled WGS sequence"/>
</dbReference>
<organism evidence="1 2">
    <name type="scientific">Tieghemostelium lacteum</name>
    <name type="common">Slime mold</name>
    <name type="synonym">Dictyostelium lacteum</name>
    <dbReference type="NCBI Taxonomy" id="361077"/>
    <lineage>
        <taxon>Eukaryota</taxon>
        <taxon>Amoebozoa</taxon>
        <taxon>Evosea</taxon>
        <taxon>Eumycetozoa</taxon>
        <taxon>Dictyostelia</taxon>
        <taxon>Dictyosteliales</taxon>
        <taxon>Raperosteliaceae</taxon>
        <taxon>Tieghemostelium</taxon>
    </lineage>
</organism>
<dbReference type="InParanoid" id="A0A151Z4V6"/>
<accession>A0A151Z4V6</accession>